<evidence type="ECO:0000313" key="7">
    <source>
        <dbReference type="EMBL" id="MBI3627519.1"/>
    </source>
</evidence>
<evidence type="ECO:0000256" key="5">
    <source>
        <dbReference type="ARBA" id="ARBA00023284"/>
    </source>
</evidence>
<protein>
    <submittedName>
        <fullName evidence="7">DsbA family protein</fullName>
    </submittedName>
</protein>
<evidence type="ECO:0000256" key="4">
    <source>
        <dbReference type="ARBA" id="ARBA00023157"/>
    </source>
</evidence>
<reference evidence="7" key="1">
    <citation type="submission" date="2020-07" db="EMBL/GenBank/DDBJ databases">
        <title>Huge and variable diversity of episymbiotic CPR bacteria and DPANN archaea in groundwater ecosystems.</title>
        <authorList>
            <person name="He C.Y."/>
            <person name="Keren R."/>
            <person name="Whittaker M."/>
            <person name="Farag I.F."/>
            <person name="Doudna J."/>
            <person name="Cate J.H.D."/>
            <person name="Banfield J.F."/>
        </authorList>
    </citation>
    <scope>NUCLEOTIDE SEQUENCE</scope>
    <source>
        <strain evidence="7">NC_groundwater_972_Pr1_S-0.2um_49_27</strain>
    </source>
</reference>
<dbReference type="PANTHER" id="PTHR13887">
    <property type="entry name" value="GLUTATHIONE S-TRANSFERASE KAPPA"/>
    <property type="match status" value="1"/>
</dbReference>
<dbReference type="Pfam" id="PF13462">
    <property type="entry name" value="Thioredoxin_4"/>
    <property type="match status" value="1"/>
</dbReference>
<dbReference type="Proteomes" id="UP000808388">
    <property type="component" value="Unassembled WGS sequence"/>
</dbReference>
<dbReference type="EMBL" id="JACQCQ010000009">
    <property type="protein sequence ID" value="MBI3627519.1"/>
    <property type="molecule type" value="Genomic_DNA"/>
</dbReference>
<keyword evidence="3" id="KW-0560">Oxidoreductase</keyword>
<dbReference type="InterPro" id="IPR036249">
    <property type="entry name" value="Thioredoxin-like_sf"/>
</dbReference>
<keyword evidence="5" id="KW-0676">Redox-active center</keyword>
<keyword evidence="4" id="KW-1015">Disulfide bond</keyword>
<evidence type="ECO:0000256" key="2">
    <source>
        <dbReference type="ARBA" id="ARBA00022729"/>
    </source>
</evidence>
<evidence type="ECO:0000256" key="3">
    <source>
        <dbReference type="ARBA" id="ARBA00023002"/>
    </source>
</evidence>
<name>A0A9D6QRZ5_9BACT</name>
<keyword evidence="2" id="KW-0732">Signal</keyword>
<evidence type="ECO:0000256" key="1">
    <source>
        <dbReference type="ARBA" id="ARBA00005791"/>
    </source>
</evidence>
<dbReference type="InterPro" id="IPR012336">
    <property type="entry name" value="Thioredoxin-like_fold"/>
</dbReference>
<proteinExistence type="inferred from homology"/>
<evidence type="ECO:0000313" key="8">
    <source>
        <dbReference type="Proteomes" id="UP000808388"/>
    </source>
</evidence>
<evidence type="ECO:0000259" key="6">
    <source>
        <dbReference type="PROSITE" id="PS51352"/>
    </source>
</evidence>
<accession>A0A9D6QRZ5</accession>
<dbReference type="AlphaFoldDB" id="A0A9D6QRZ5"/>
<comment type="caution">
    <text evidence="7">The sequence shown here is derived from an EMBL/GenBank/DDBJ whole genome shotgun (WGS) entry which is preliminary data.</text>
</comment>
<dbReference type="Gene3D" id="3.40.30.10">
    <property type="entry name" value="Glutaredoxin"/>
    <property type="match status" value="1"/>
</dbReference>
<dbReference type="InterPro" id="IPR013766">
    <property type="entry name" value="Thioredoxin_domain"/>
</dbReference>
<dbReference type="GO" id="GO:0016491">
    <property type="term" value="F:oxidoreductase activity"/>
    <property type="evidence" value="ECO:0007669"/>
    <property type="project" value="UniProtKB-KW"/>
</dbReference>
<feature type="domain" description="Thioredoxin" evidence="6">
    <location>
        <begin position="25"/>
        <end position="209"/>
    </location>
</feature>
<organism evidence="7 8">
    <name type="scientific">Candidatus Sungiibacteriota bacterium</name>
    <dbReference type="NCBI Taxonomy" id="2750080"/>
    <lineage>
        <taxon>Bacteria</taxon>
        <taxon>Candidatus Sungiibacteriota</taxon>
    </lineage>
</organism>
<comment type="similarity">
    <text evidence="1">Belongs to the thioredoxin family. DsbA subfamily.</text>
</comment>
<sequence length="212" mass="23079">MSKFSIGIMLLVLVLSGGLFYIAKHRPEDAAHVLTLAVTPGDHATGTPTARVTLLEYGDYQCPACAAYFPLVEQIRKDYAGKILFVFRNFPLTAIHSNAEIAALAAEAAGLQGKYFEMYATLYPHQNDWSGSRNAKDIFMGYAESLGLDKTKFSNDLDSDSLKKKIEDDANSGLAAGVQGTPTFFINGKSIQNPQSYDGFKKLIDDALAKNP</sequence>
<gene>
    <name evidence="7" type="ORF">HY220_02090</name>
</gene>
<dbReference type="PANTHER" id="PTHR13887:SF14">
    <property type="entry name" value="DISULFIDE BOND FORMATION PROTEIN D"/>
    <property type="match status" value="1"/>
</dbReference>
<dbReference type="PROSITE" id="PS51352">
    <property type="entry name" value="THIOREDOXIN_2"/>
    <property type="match status" value="1"/>
</dbReference>
<dbReference type="SUPFAM" id="SSF52833">
    <property type="entry name" value="Thioredoxin-like"/>
    <property type="match status" value="1"/>
</dbReference>